<keyword evidence="4" id="KW-1185">Reference proteome</keyword>
<dbReference type="Proteomes" id="UP001276659">
    <property type="component" value="Unassembled WGS sequence"/>
</dbReference>
<keyword evidence="2" id="KW-0472">Membrane</keyword>
<evidence type="ECO:0000313" key="3">
    <source>
        <dbReference type="EMBL" id="KAK3176007.1"/>
    </source>
</evidence>
<evidence type="ECO:0000256" key="1">
    <source>
        <dbReference type="SAM" id="MobiDB-lite"/>
    </source>
</evidence>
<protein>
    <submittedName>
        <fullName evidence="3">Uncharacterized protein</fullName>
    </submittedName>
</protein>
<evidence type="ECO:0000313" key="4">
    <source>
        <dbReference type="Proteomes" id="UP001276659"/>
    </source>
</evidence>
<evidence type="ECO:0000256" key="2">
    <source>
        <dbReference type="SAM" id="Phobius"/>
    </source>
</evidence>
<feature type="compositionally biased region" description="Basic and acidic residues" evidence="1">
    <location>
        <begin position="59"/>
        <end position="79"/>
    </location>
</feature>
<dbReference type="AlphaFoldDB" id="A0AAE0DN56"/>
<feature type="region of interest" description="Disordered" evidence="1">
    <location>
        <begin position="51"/>
        <end position="97"/>
    </location>
</feature>
<keyword evidence="2" id="KW-1133">Transmembrane helix</keyword>
<comment type="caution">
    <text evidence="3">The sequence shown here is derived from an EMBL/GenBank/DDBJ whole genome shotgun (WGS) entry which is preliminary data.</text>
</comment>
<proteinExistence type="predicted"/>
<accession>A0AAE0DN56</accession>
<organism evidence="3 4">
    <name type="scientific">Lepraria neglecta</name>
    <dbReference type="NCBI Taxonomy" id="209136"/>
    <lineage>
        <taxon>Eukaryota</taxon>
        <taxon>Fungi</taxon>
        <taxon>Dikarya</taxon>
        <taxon>Ascomycota</taxon>
        <taxon>Pezizomycotina</taxon>
        <taxon>Lecanoromycetes</taxon>
        <taxon>OSLEUM clade</taxon>
        <taxon>Lecanoromycetidae</taxon>
        <taxon>Lecanorales</taxon>
        <taxon>Lecanorineae</taxon>
        <taxon>Stereocaulaceae</taxon>
        <taxon>Lepraria</taxon>
    </lineage>
</organism>
<gene>
    <name evidence="3" type="ORF">OEA41_007329</name>
</gene>
<feature type="transmembrane region" description="Helical" evidence="2">
    <location>
        <begin position="12"/>
        <end position="30"/>
    </location>
</feature>
<keyword evidence="2" id="KW-0812">Transmembrane</keyword>
<reference evidence="3" key="1">
    <citation type="submission" date="2022-11" db="EMBL/GenBank/DDBJ databases">
        <title>Chromosomal genome sequence assembly and mating type (MAT) locus characterization of the leprose asexual lichenized fungus Lepraria neglecta (Nyl.) Erichsen.</title>
        <authorList>
            <person name="Allen J.L."/>
            <person name="Pfeffer B."/>
        </authorList>
    </citation>
    <scope>NUCLEOTIDE SEQUENCE</scope>
    <source>
        <strain evidence="3">Allen 5258</strain>
    </source>
</reference>
<sequence>MLGRGLGEARRRIVLICLIAFFLILTLVGFRRQDTIKDVVSNGLHRTTDATAPVAMSDTKTDLKEDVSKPDPPKSEKTQTKPSTPPPSMKGPVLGNGERSLASESLQDIHNSSLGFGKVFVLNVPARSDKLDAMKLTSSLTGFDFDIIEGTNGKDVPKKALSGVSAIFIR</sequence>
<dbReference type="EMBL" id="JASNWA010000004">
    <property type="protein sequence ID" value="KAK3176007.1"/>
    <property type="molecule type" value="Genomic_DNA"/>
</dbReference>
<name>A0AAE0DN56_9LECA</name>